<dbReference type="PROSITE" id="PS00028">
    <property type="entry name" value="ZINC_FINGER_C2H2_1"/>
    <property type="match status" value="4"/>
</dbReference>
<dbReference type="FunFam" id="3.30.160.60:FF:002737">
    <property type="entry name" value="AGAP008430-PA"/>
    <property type="match status" value="1"/>
</dbReference>
<evidence type="ECO:0000256" key="2">
    <source>
        <dbReference type="ARBA" id="ARBA00006991"/>
    </source>
</evidence>
<gene>
    <name evidence="13" type="ORF">QYM36_019352</name>
</gene>
<name>A0AA88KT46_ARTSF</name>
<dbReference type="GO" id="GO:0005634">
    <property type="term" value="C:nucleus"/>
    <property type="evidence" value="ECO:0007669"/>
    <property type="project" value="UniProtKB-SubCell"/>
</dbReference>
<feature type="domain" description="C2H2-type" evidence="12">
    <location>
        <begin position="317"/>
        <end position="344"/>
    </location>
</feature>
<accession>A0AA88KT46</accession>
<dbReference type="InterPro" id="IPR036236">
    <property type="entry name" value="Znf_C2H2_sf"/>
</dbReference>
<dbReference type="GO" id="GO:0008270">
    <property type="term" value="F:zinc ion binding"/>
    <property type="evidence" value="ECO:0007669"/>
    <property type="project" value="UniProtKB-KW"/>
</dbReference>
<dbReference type="InterPro" id="IPR013087">
    <property type="entry name" value="Znf_C2H2_type"/>
</dbReference>
<keyword evidence="3" id="KW-0479">Metal-binding</keyword>
<evidence type="ECO:0000259" key="12">
    <source>
        <dbReference type="PROSITE" id="PS50157"/>
    </source>
</evidence>
<dbReference type="Gene3D" id="3.30.160.60">
    <property type="entry name" value="Classic Zinc Finger"/>
    <property type="match status" value="6"/>
</dbReference>
<keyword evidence="5 11" id="KW-0863">Zinc-finger</keyword>
<dbReference type="GO" id="GO:0003677">
    <property type="term" value="F:DNA binding"/>
    <property type="evidence" value="ECO:0007669"/>
    <property type="project" value="UniProtKB-KW"/>
</dbReference>
<comment type="similarity">
    <text evidence="2">Belongs to the krueppel C2H2-type zinc-finger protein family.</text>
</comment>
<dbReference type="PROSITE" id="PS50157">
    <property type="entry name" value="ZINC_FINGER_C2H2_2"/>
    <property type="match status" value="6"/>
</dbReference>
<feature type="domain" description="C2H2-type" evidence="12">
    <location>
        <begin position="261"/>
        <end position="288"/>
    </location>
</feature>
<evidence type="ECO:0000256" key="9">
    <source>
        <dbReference type="ARBA" id="ARBA00023163"/>
    </source>
</evidence>
<dbReference type="PANTHER" id="PTHR16515:SF49">
    <property type="entry name" value="GASTRULA ZINC FINGER PROTEIN XLCGF49.1-LIKE-RELATED"/>
    <property type="match status" value="1"/>
</dbReference>
<feature type="domain" description="C2H2-type" evidence="12">
    <location>
        <begin position="345"/>
        <end position="372"/>
    </location>
</feature>
<dbReference type="Proteomes" id="UP001187531">
    <property type="component" value="Unassembled WGS sequence"/>
</dbReference>
<feature type="domain" description="C2H2-type" evidence="12">
    <location>
        <begin position="402"/>
        <end position="430"/>
    </location>
</feature>
<protein>
    <recommendedName>
        <fullName evidence="12">C2H2-type domain-containing protein</fullName>
    </recommendedName>
</protein>
<keyword evidence="10" id="KW-0539">Nucleus</keyword>
<evidence type="ECO:0000256" key="7">
    <source>
        <dbReference type="ARBA" id="ARBA00023015"/>
    </source>
</evidence>
<dbReference type="PANTHER" id="PTHR16515">
    <property type="entry name" value="PR DOMAIN ZINC FINGER PROTEIN"/>
    <property type="match status" value="1"/>
</dbReference>
<evidence type="ECO:0000256" key="11">
    <source>
        <dbReference type="PROSITE-ProRule" id="PRU00042"/>
    </source>
</evidence>
<dbReference type="InterPro" id="IPR050331">
    <property type="entry name" value="Zinc_finger"/>
</dbReference>
<evidence type="ECO:0000256" key="3">
    <source>
        <dbReference type="ARBA" id="ARBA00022723"/>
    </source>
</evidence>
<reference evidence="13" key="1">
    <citation type="submission" date="2023-07" db="EMBL/GenBank/DDBJ databases">
        <title>Chromosome-level genome assembly of Artemia franciscana.</title>
        <authorList>
            <person name="Jo E."/>
        </authorList>
    </citation>
    <scope>NUCLEOTIDE SEQUENCE</scope>
    <source>
        <tissue evidence="13">Whole body</tissue>
    </source>
</reference>
<dbReference type="SUPFAM" id="SSF57667">
    <property type="entry name" value="beta-beta-alpha zinc fingers"/>
    <property type="match status" value="4"/>
</dbReference>
<comment type="subcellular location">
    <subcellularLocation>
        <location evidence="1">Nucleus</location>
    </subcellularLocation>
</comment>
<comment type="caution">
    <text evidence="13">The sequence shown here is derived from an EMBL/GenBank/DDBJ whole genome shotgun (WGS) entry which is preliminary data.</text>
</comment>
<keyword evidence="4" id="KW-0677">Repeat</keyword>
<dbReference type="EMBL" id="JAVRJZ010001015">
    <property type="protein sequence ID" value="KAK2702042.1"/>
    <property type="molecule type" value="Genomic_DNA"/>
</dbReference>
<dbReference type="FunFam" id="3.30.160.60:FF:000710">
    <property type="entry name" value="Zinc finger protein 768"/>
    <property type="match status" value="1"/>
</dbReference>
<dbReference type="EMBL" id="JAVRJZ010001015">
    <property type="protein sequence ID" value="KAK2702041.1"/>
    <property type="molecule type" value="Genomic_DNA"/>
</dbReference>
<evidence type="ECO:0000256" key="1">
    <source>
        <dbReference type="ARBA" id="ARBA00004123"/>
    </source>
</evidence>
<dbReference type="AlphaFoldDB" id="A0AA88KT46"/>
<evidence type="ECO:0000256" key="4">
    <source>
        <dbReference type="ARBA" id="ARBA00022737"/>
    </source>
</evidence>
<keyword evidence="6" id="KW-0862">Zinc</keyword>
<evidence type="ECO:0000256" key="6">
    <source>
        <dbReference type="ARBA" id="ARBA00022833"/>
    </source>
</evidence>
<dbReference type="GO" id="GO:0006355">
    <property type="term" value="P:regulation of DNA-templated transcription"/>
    <property type="evidence" value="ECO:0007669"/>
    <property type="project" value="UniProtKB-ARBA"/>
</dbReference>
<feature type="domain" description="C2H2-type" evidence="12">
    <location>
        <begin position="373"/>
        <end position="400"/>
    </location>
</feature>
<evidence type="ECO:0000256" key="10">
    <source>
        <dbReference type="ARBA" id="ARBA00023242"/>
    </source>
</evidence>
<proteinExistence type="inferred from homology"/>
<dbReference type="FunFam" id="3.30.160.60:FF:002343">
    <property type="entry name" value="Zinc finger protein 33A"/>
    <property type="match status" value="2"/>
</dbReference>
<keyword evidence="8" id="KW-0238">DNA-binding</keyword>
<keyword evidence="14" id="KW-1185">Reference proteome</keyword>
<sequence length="432" mass="48874">MDQIKLCYAAVKEELGVEDAACGTTNIHEDQRKTEDHCAFKMMQIQFIALARQLLSHPQTPFSWLQLLQEVCRIIQPKDDDNSELLEALTNEVEDRPLSDNENVHRCTPPILLSKREGNPCTLSSTISEESACSSQGIVRFLNRVFGNSNDVLSSPETSAKLDPDFDPLKLELDTSKDKDPAVISLCNKNLSREGNGIFSMPSLTSLYLKQEINANCEHEAQSDLQLNYDYDLFDENGAQENLNLLNISQNKRTHLGGKAIESQVCETNFISSSALSEHQRTHTEKKPFLCQVCNESFTDSGSLSKHQRLHTGAKPFESDVCTKTFNLEHSQSHHRRIHTGGKPFACKVCGKSFKFRGNLLIHQTTHSGEKLFECQVCEKSFTFRSGLFKHQRMHAGEKPSFECEICEKKFSSSSSLSRHRKRIHNGEKRFM</sequence>
<evidence type="ECO:0000256" key="8">
    <source>
        <dbReference type="ARBA" id="ARBA00023125"/>
    </source>
</evidence>
<evidence type="ECO:0000313" key="13">
    <source>
        <dbReference type="EMBL" id="KAK2702042.1"/>
    </source>
</evidence>
<organism evidence="13 14">
    <name type="scientific">Artemia franciscana</name>
    <name type="common">Brine shrimp</name>
    <name type="synonym">Artemia sanfranciscana</name>
    <dbReference type="NCBI Taxonomy" id="6661"/>
    <lineage>
        <taxon>Eukaryota</taxon>
        <taxon>Metazoa</taxon>
        <taxon>Ecdysozoa</taxon>
        <taxon>Arthropoda</taxon>
        <taxon>Crustacea</taxon>
        <taxon>Branchiopoda</taxon>
        <taxon>Anostraca</taxon>
        <taxon>Artemiidae</taxon>
        <taxon>Artemia</taxon>
    </lineage>
</organism>
<keyword evidence="7" id="KW-0805">Transcription regulation</keyword>
<evidence type="ECO:0000256" key="5">
    <source>
        <dbReference type="ARBA" id="ARBA00022771"/>
    </source>
</evidence>
<dbReference type="Pfam" id="PF00096">
    <property type="entry name" value="zf-C2H2"/>
    <property type="match status" value="4"/>
</dbReference>
<feature type="domain" description="C2H2-type" evidence="12">
    <location>
        <begin position="289"/>
        <end position="316"/>
    </location>
</feature>
<dbReference type="SMART" id="SM00355">
    <property type="entry name" value="ZnF_C2H2"/>
    <property type="match status" value="6"/>
</dbReference>
<keyword evidence="9" id="KW-0804">Transcription</keyword>
<evidence type="ECO:0000313" key="14">
    <source>
        <dbReference type="Proteomes" id="UP001187531"/>
    </source>
</evidence>